<sequence>MANTIYHVVALYALIFIWILAAKARMISDNSDNLITDVFPPRMKEKNIYFSSDEFVPNLEFERSYRSPKKLMRPRATRVGDNMELFTARGYGKRSSGGCRNCKKEMSLISARRYGKRDPEKMEKLLCMITDCKNNKNVLTLDDDFSKMLERRDKEIPQENSLDDD</sequence>
<evidence type="ECO:0008006" key="4">
    <source>
        <dbReference type="Google" id="ProtNLM"/>
    </source>
</evidence>
<gene>
    <name evidence="2" type="ORF">GWI33_014101</name>
</gene>
<protein>
    <recommendedName>
        <fullName evidence="4">Allatotropin</fullName>
    </recommendedName>
</protein>
<organism evidence="2 3">
    <name type="scientific">Rhynchophorus ferrugineus</name>
    <name type="common">Red palm weevil</name>
    <name type="synonym">Curculio ferrugineus</name>
    <dbReference type="NCBI Taxonomy" id="354439"/>
    <lineage>
        <taxon>Eukaryota</taxon>
        <taxon>Metazoa</taxon>
        <taxon>Ecdysozoa</taxon>
        <taxon>Arthropoda</taxon>
        <taxon>Hexapoda</taxon>
        <taxon>Insecta</taxon>
        <taxon>Pterygota</taxon>
        <taxon>Neoptera</taxon>
        <taxon>Endopterygota</taxon>
        <taxon>Coleoptera</taxon>
        <taxon>Polyphaga</taxon>
        <taxon>Cucujiformia</taxon>
        <taxon>Curculionidae</taxon>
        <taxon>Dryophthorinae</taxon>
        <taxon>Rhynchophorus</taxon>
    </lineage>
</organism>
<dbReference type="OrthoDB" id="6735583at2759"/>
<feature type="transmembrane region" description="Helical" evidence="1">
    <location>
        <begin position="6"/>
        <end position="22"/>
    </location>
</feature>
<name>A0A834MAY7_RHYFE</name>
<keyword evidence="1" id="KW-1133">Transmembrane helix</keyword>
<dbReference type="Proteomes" id="UP000625711">
    <property type="component" value="Unassembled WGS sequence"/>
</dbReference>
<accession>A0A834MAY7</accession>
<evidence type="ECO:0000313" key="3">
    <source>
        <dbReference type="Proteomes" id="UP000625711"/>
    </source>
</evidence>
<keyword evidence="1" id="KW-0472">Membrane</keyword>
<dbReference type="EMBL" id="JAACXV010013540">
    <property type="protein sequence ID" value="KAF7273180.1"/>
    <property type="molecule type" value="Genomic_DNA"/>
</dbReference>
<comment type="caution">
    <text evidence="2">The sequence shown here is derived from an EMBL/GenBank/DDBJ whole genome shotgun (WGS) entry which is preliminary data.</text>
</comment>
<keyword evidence="3" id="KW-1185">Reference proteome</keyword>
<evidence type="ECO:0000256" key="1">
    <source>
        <dbReference type="SAM" id="Phobius"/>
    </source>
</evidence>
<reference evidence="2" key="1">
    <citation type="submission" date="2020-08" db="EMBL/GenBank/DDBJ databases">
        <title>Genome sequencing and assembly of the red palm weevil Rhynchophorus ferrugineus.</title>
        <authorList>
            <person name="Dias G.B."/>
            <person name="Bergman C.M."/>
            <person name="Manee M."/>
        </authorList>
    </citation>
    <scope>NUCLEOTIDE SEQUENCE</scope>
    <source>
        <strain evidence="2">AA-2017</strain>
        <tissue evidence="2">Whole larva</tissue>
    </source>
</reference>
<keyword evidence="1" id="KW-0812">Transmembrane</keyword>
<evidence type="ECO:0000313" key="2">
    <source>
        <dbReference type="EMBL" id="KAF7273180.1"/>
    </source>
</evidence>
<proteinExistence type="predicted"/>
<dbReference type="AlphaFoldDB" id="A0A834MAY7"/>